<keyword evidence="10" id="KW-1185">Reference proteome</keyword>
<evidence type="ECO:0000256" key="6">
    <source>
        <dbReference type="ARBA" id="ARBA00023136"/>
    </source>
</evidence>
<comment type="subcellular location">
    <subcellularLocation>
        <location evidence="1">Cell membrane</location>
        <topology evidence="1">Multi-pass membrane protein</topology>
    </subcellularLocation>
</comment>
<gene>
    <name evidence="9" type="ORF">GCM10012287_03660</name>
</gene>
<evidence type="ECO:0000256" key="8">
    <source>
        <dbReference type="SAM" id="Phobius"/>
    </source>
</evidence>
<dbReference type="PANTHER" id="PTHR34583:SF2">
    <property type="entry name" value="ANTIPORTER SUBUNIT MNHC2-RELATED"/>
    <property type="match status" value="1"/>
</dbReference>
<dbReference type="InterPro" id="IPR050601">
    <property type="entry name" value="CPA3_antiporter_subunitC"/>
</dbReference>
<dbReference type="InterPro" id="IPR039428">
    <property type="entry name" value="NUOK/Mnh_C1-like"/>
</dbReference>
<evidence type="ECO:0000256" key="7">
    <source>
        <dbReference type="SAM" id="MobiDB-lite"/>
    </source>
</evidence>
<protein>
    <recommendedName>
        <fullName evidence="11">Na(+)/H(+) antiporter subunit C</fullName>
    </recommendedName>
</protein>
<accession>A0ABQ2LS51</accession>
<organism evidence="9 10">
    <name type="scientific">Streptomyces daqingensis</name>
    <dbReference type="NCBI Taxonomy" id="1472640"/>
    <lineage>
        <taxon>Bacteria</taxon>
        <taxon>Bacillati</taxon>
        <taxon>Actinomycetota</taxon>
        <taxon>Actinomycetes</taxon>
        <taxon>Kitasatosporales</taxon>
        <taxon>Streptomycetaceae</taxon>
        <taxon>Streptomyces</taxon>
    </lineage>
</organism>
<dbReference type="Proteomes" id="UP000631535">
    <property type="component" value="Unassembled WGS sequence"/>
</dbReference>
<evidence type="ECO:0000256" key="2">
    <source>
        <dbReference type="ARBA" id="ARBA00010388"/>
    </source>
</evidence>
<keyword evidence="5 8" id="KW-1133">Transmembrane helix</keyword>
<proteinExistence type="inferred from homology"/>
<dbReference type="NCBIfam" id="NF005929">
    <property type="entry name" value="PRK07946.1"/>
    <property type="match status" value="1"/>
</dbReference>
<evidence type="ECO:0000313" key="10">
    <source>
        <dbReference type="Proteomes" id="UP000631535"/>
    </source>
</evidence>
<dbReference type="EMBL" id="BMMP01000001">
    <property type="protein sequence ID" value="GGO42531.1"/>
    <property type="molecule type" value="Genomic_DNA"/>
</dbReference>
<evidence type="ECO:0000256" key="4">
    <source>
        <dbReference type="ARBA" id="ARBA00022692"/>
    </source>
</evidence>
<sequence>MNETLALVVAGGGLVAVGTILLLSRPLTRIVLGAVVLGNGVNLLLLATSGAAGRSPLLYPGIEPSRMADPLPQAFVLTAIVISLALTAFLSTVAYRAWQLSGTDDVQDDVEDLRVAQRADYAEERERLRTVYRAQRAKSREEARAVEEPSGGGLLQHLRRDRAQYREARRRARAELRADRVRGAHAEAGTDEDDEWETILGADR</sequence>
<reference evidence="10" key="1">
    <citation type="journal article" date="2019" name="Int. J. Syst. Evol. Microbiol.">
        <title>The Global Catalogue of Microorganisms (GCM) 10K type strain sequencing project: providing services to taxonomists for standard genome sequencing and annotation.</title>
        <authorList>
            <consortium name="The Broad Institute Genomics Platform"/>
            <consortium name="The Broad Institute Genome Sequencing Center for Infectious Disease"/>
            <person name="Wu L."/>
            <person name="Ma J."/>
        </authorList>
    </citation>
    <scope>NUCLEOTIDE SEQUENCE [LARGE SCALE GENOMIC DNA]</scope>
    <source>
        <strain evidence="10">CGMCC 4.7178</strain>
    </source>
</reference>
<feature type="region of interest" description="Disordered" evidence="7">
    <location>
        <begin position="179"/>
        <end position="204"/>
    </location>
</feature>
<keyword evidence="4 8" id="KW-0812">Transmembrane</keyword>
<feature type="transmembrane region" description="Helical" evidence="8">
    <location>
        <begin position="73"/>
        <end position="95"/>
    </location>
</feature>
<feature type="transmembrane region" description="Helical" evidence="8">
    <location>
        <begin position="6"/>
        <end position="23"/>
    </location>
</feature>
<name>A0ABQ2LS51_9ACTN</name>
<dbReference type="Pfam" id="PF00420">
    <property type="entry name" value="Oxidored_q2"/>
    <property type="match status" value="1"/>
</dbReference>
<feature type="transmembrane region" description="Helical" evidence="8">
    <location>
        <begin position="30"/>
        <end position="53"/>
    </location>
</feature>
<evidence type="ECO:0000313" key="9">
    <source>
        <dbReference type="EMBL" id="GGO42531.1"/>
    </source>
</evidence>
<dbReference type="Gene3D" id="1.10.287.3510">
    <property type="match status" value="1"/>
</dbReference>
<evidence type="ECO:0000256" key="1">
    <source>
        <dbReference type="ARBA" id="ARBA00004651"/>
    </source>
</evidence>
<comment type="caution">
    <text evidence="9">The sequence shown here is derived from an EMBL/GenBank/DDBJ whole genome shotgun (WGS) entry which is preliminary data.</text>
</comment>
<evidence type="ECO:0008006" key="11">
    <source>
        <dbReference type="Google" id="ProtNLM"/>
    </source>
</evidence>
<dbReference type="RefSeq" id="WP_189035236.1">
    <property type="nucleotide sequence ID" value="NZ_BMMP01000001.1"/>
</dbReference>
<evidence type="ECO:0000256" key="5">
    <source>
        <dbReference type="ARBA" id="ARBA00022989"/>
    </source>
</evidence>
<keyword evidence="6 8" id="KW-0472">Membrane</keyword>
<dbReference type="PANTHER" id="PTHR34583">
    <property type="entry name" value="ANTIPORTER SUBUNIT MNHC2-RELATED"/>
    <property type="match status" value="1"/>
</dbReference>
<evidence type="ECO:0000256" key="3">
    <source>
        <dbReference type="ARBA" id="ARBA00022475"/>
    </source>
</evidence>
<comment type="similarity">
    <text evidence="2">Belongs to the CPA3 antiporters (TC 2.A.63) subunit C family.</text>
</comment>
<keyword evidence="3" id="KW-1003">Cell membrane</keyword>